<keyword evidence="3" id="KW-1185">Reference proteome</keyword>
<evidence type="ECO:0000259" key="1">
    <source>
        <dbReference type="Pfam" id="PF19802"/>
    </source>
</evidence>
<dbReference type="EMBL" id="JAROCY010000035">
    <property type="protein sequence ID" value="MDF8335667.1"/>
    <property type="molecule type" value="Genomic_DNA"/>
</dbReference>
<gene>
    <name evidence="2" type="ORF">POM99_20880</name>
</gene>
<feature type="domain" description="DUF6285" evidence="1">
    <location>
        <begin position="24"/>
        <end position="114"/>
    </location>
</feature>
<dbReference type="RefSeq" id="WP_277280623.1">
    <property type="nucleotide sequence ID" value="NZ_JAROCY010000035.1"/>
</dbReference>
<sequence length="133" mass="14564">MQDEPKPAEILAAVAAFLREEVQPHLKGNTAFQLRVAINALELVRRECGITVEQGAHENALLAKVLAMEGETMTLTGELARRIAARQIDPFAPDVAACLWTITEAKLEVDQPTYGGLTRARAKLAVAEKEMDR</sequence>
<proteinExistence type="predicted"/>
<name>A0ABT6CP70_9SPHN</name>
<accession>A0ABT6CP70</accession>
<evidence type="ECO:0000313" key="2">
    <source>
        <dbReference type="EMBL" id="MDF8335667.1"/>
    </source>
</evidence>
<dbReference type="Pfam" id="PF19802">
    <property type="entry name" value="DUF6285"/>
    <property type="match status" value="1"/>
</dbReference>
<reference evidence="2 3" key="1">
    <citation type="submission" date="2023-03" db="EMBL/GenBank/DDBJ databases">
        <title>Novosphingobium cyanobacteriorum sp. nov., isolated from a eutrophic reservoir during the Microcystis bloom period.</title>
        <authorList>
            <person name="Kang M."/>
            <person name="Le V."/>
            <person name="Ko S.-R."/>
            <person name="Lee S.-A."/>
            <person name="Ahn C.-Y."/>
        </authorList>
    </citation>
    <scope>NUCLEOTIDE SEQUENCE [LARGE SCALE GENOMIC DNA]</scope>
    <source>
        <strain evidence="2 3">HBC54</strain>
    </source>
</reference>
<organism evidence="2 3">
    <name type="scientific">Novosphingobium cyanobacteriorum</name>
    <dbReference type="NCBI Taxonomy" id="3024215"/>
    <lineage>
        <taxon>Bacteria</taxon>
        <taxon>Pseudomonadati</taxon>
        <taxon>Pseudomonadota</taxon>
        <taxon>Alphaproteobacteria</taxon>
        <taxon>Sphingomonadales</taxon>
        <taxon>Sphingomonadaceae</taxon>
        <taxon>Novosphingobium</taxon>
    </lineage>
</organism>
<dbReference type="Proteomes" id="UP001222770">
    <property type="component" value="Unassembled WGS sequence"/>
</dbReference>
<protein>
    <submittedName>
        <fullName evidence="2">DUF6285 domain-containing protein</fullName>
    </submittedName>
</protein>
<comment type="caution">
    <text evidence="2">The sequence shown here is derived from an EMBL/GenBank/DDBJ whole genome shotgun (WGS) entry which is preliminary data.</text>
</comment>
<dbReference type="InterPro" id="IPR046252">
    <property type="entry name" value="DUF6285"/>
</dbReference>
<evidence type="ECO:0000313" key="3">
    <source>
        <dbReference type="Proteomes" id="UP001222770"/>
    </source>
</evidence>